<feature type="coiled-coil region" evidence="1">
    <location>
        <begin position="190"/>
        <end position="217"/>
    </location>
</feature>
<dbReference type="Gene3D" id="1.10.260.40">
    <property type="entry name" value="lambda repressor-like DNA-binding domains"/>
    <property type="match status" value="1"/>
</dbReference>
<evidence type="ECO:0000256" key="2">
    <source>
        <dbReference type="SAM" id="MobiDB-lite"/>
    </source>
</evidence>
<evidence type="ECO:0000256" key="1">
    <source>
        <dbReference type="SAM" id="Coils"/>
    </source>
</evidence>
<sequence>MVEQRAFAQLRQMQTNLRPAGRRRPGEPLGRVQPVTARLLERIFGVSVEELLREPSQAASEVVAKPPARAELDLAVVLDWLDDRVGWAAGIQIRCSSTVRNVRIPVTSCPRDALGWRQRELAERSHVSQAIVREVQHHTVERRRSPRTLESLSTALGWHPQHLDAVLHGRRPPEADEPVTDPADSLWSRLDSVEQRLSEITERLDDLKSDLSTVIDKDGTSSPGVARTYCGALGKRGNCQVGVSVHAVTDWTSAAVDWRLFLPESWDDRKADDEATAAEIGRKRARCSIPDQVRHREKWRLALDMIDELLDWGMSRRPVVADAAYGDNTAFQGDKVPCDATNAATVRSTYSGANSPPNQVLTAFWRTSCSGAGAVRRVRKEDGGKPSGARNVLPVPGEDASAGISDREVHPFRGSFGAFRLARSSARPRTSTSGATGTRVNSSTLTISGCAGLRDRTMRSAPARRNPTTWPAATSSGSSNVSCRVQRPKKAYPV</sequence>
<feature type="region of interest" description="Disordered" evidence="2">
    <location>
        <begin position="376"/>
        <end position="403"/>
    </location>
</feature>
<feature type="region of interest" description="Disordered" evidence="2">
    <location>
        <begin position="423"/>
        <end position="494"/>
    </location>
</feature>
<accession>A0ABN0UR87</accession>
<feature type="domain" description="Transposase IS701-like DDE" evidence="3">
    <location>
        <begin position="213"/>
        <end position="333"/>
    </location>
</feature>
<feature type="compositionally biased region" description="Low complexity" evidence="2">
    <location>
        <begin position="423"/>
        <end position="436"/>
    </location>
</feature>
<dbReference type="InterPro" id="IPR039365">
    <property type="entry name" value="IS701-like"/>
</dbReference>
<dbReference type="InterPro" id="IPR001387">
    <property type="entry name" value="Cro/C1-type_HTH"/>
</dbReference>
<dbReference type="InterPro" id="IPR038721">
    <property type="entry name" value="IS701-like_DDE_dom"/>
</dbReference>
<dbReference type="PANTHER" id="PTHR33627">
    <property type="entry name" value="TRANSPOSASE"/>
    <property type="match status" value="1"/>
</dbReference>
<evidence type="ECO:0000259" key="3">
    <source>
        <dbReference type="Pfam" id="PF13546"/>
    </source>
</evidence>
<evidence type="ECO:0000313" key="5">
    <source>
        <dbReference type="Proteomes" id="UP001500416"/>
    </source>
</evidence>
<dbReference type="InterPro" id="IPR010982">
    <property type="entry name" value="Lambda_DNA-bd_dom_sf"/>
</dbReference>
<feature type="compositionally biased region" description="Polar residues" evidence="2">
    <location>
        <begin position="438"/>
        <end position="447"/>
    </location>
</feature>
<dbReference type="PANTHER" id="PTHR33627:SF1">
    <property type="entry name" value="TRANSPOSASE"/>
    <property type="match status" value="1"/>
</dbReference>
<dbReference type="Pfam" id="PF13546">
    <property type="entry name" value="DDE_5"/>
    <property type="match status" value="1"/>
</dbReference>
<proteinExistence type="predicted"/>
<evidence type="ECO:0000313" key="4">
    <source>
        <dbReference type="EMBL" id="GAA0258986.1"/>
    </source>
</evidence>
<dbReference type="Proteomes" id="UP001500416">
    <property type="component" value="Unassembled WGS sequence"/>
</dbReference>
<organism evidence="4 5">
    <name type="scientific">Saccharothrix mutabilis subsp. mutabilis</name>
    <dbReference type="NCBI Taxonomy" id="66855"/>
    <lineage>
        <taxon>Bacteria</taxon>
        <taxon>Bacillati</taxon>
        <taxon>Actinomycetota</taxon>
        <taxon>Actinomycetes</taxon>
        <taxon>Pseudonocardiales</taxon>
        <taxon>Pseudonocardiaceae</taxon>
        <taxon>Saccharothrix</taxon>
    </lineage>
</organism>
<keyword evidence="1" id="KW-0175">Coiled coil</keyword>
<dbReference type="InterPro" id="IPR012337">
    <property type="entry name" value="RNaseH-like_sf"/>
</dbReference>
<comment type="caution">
    <text evidence="4">The sequence shown here is derived from an EMBL/GenBank/DDBJ whole genome shotgun (WGS) entry which is preliminary data.</text>
</comment>
<feature type="compositionally biased region" description="Polar residues" evidence="2">
    <location>
        <begin position="466"/>
        <end position="483"/>
    </location>
</feature>
<dbReference type="SUPFAM" id="SSF53098">
    <property type="entry name" value="Ribonuclease H-like"/>
    <property type="match status" value="1"/>
</dbReference>
<keyword evidence="5" id="KW-1185">Reference proteome</keyword>
<dbReference type="EMBL" id="BAAABU010000028">
    <property type="protein sequence ID" value="GAA0258986.1"/>
    <property type="molecule type" value="Genomic_DNA"/>
</dbReference>
<protein>
    <recommendedName>
        <fullName evidence="3">Transposase IS701-like DDE domain-containing protein</fullName>
    </recommendedName>
</protein>
<name>A0ABN0UR87_9PSEU</name>
<dbReference type="CDD" id="cd00093">
    <property type="entry name" value="HTH_XRE"/>
    <property type="match status" value="1"/>
</dbReference>
<gene>
    <name evidence="4" type="ORF">GCM10010492_69960</name>
</gene>
<reference evidence="4 5" key="1">
    <citation type="journal article" date="2019" name="Int. J. Syst. Evol. Microbiol.">
        <title>The Global Catalogue of Microorganisms (GCM) 10K type strain sequencing project: providing services to taxonomists for standard genome sequencing and annotation.</title>
        <authorList>
            <consortium name="The Broad Institute Genomics Platform"/>
            <consortium name="The Broad Institute Genome Sequencing Center for Infectious Disease"/>
            <person name="Wu L."/>
            <person name="Ma J."/>
        </authorList>
    </citation>
    <scope>NUCLEOTIDE SEQUENCE [LARGE SCALE GENOMIC DNA]</scope>
    <source>
        <strain evidence="4 5">JCM 3380</strain>
    </source>
</reference>